<gene>
    <name evidence="4" type="ORF">SU48_06650</name>
</gene>
<evidence type="ECO:0000313" key="4">
    <source>
        <dbReference type="EMBL" id="ANE43499.1"/>
    </source>
</evidence>
<dbReference type="PIRSF" id="PIRSF006305">
    <property type="entry name" value="Maf"/>
    <property type="match status" value="1"/>
</dbReference>
<comment type="cofactor">
    <cofactor evidence="1 3">
        <name>a divalent metal cation</name>
        <dbReference type="ChEBI" id="CHEBI:60240"/>
    </cofactor>
</comment>
<dbReference type="NCBIfam" id="NF010941">
    <property type="entry name" value="PRK14361.1"/>
    <property type="match status" value="1"/>
</dbReference>
<dbReference type="Pfam" id="PF02545">
    <property type="entry name" value="Maf"/>
    <property type="match status" value="1"/>
</dbReference>
<dbReference type="CDD" id="cd00555">
    <property type="entry name" value="Maf"/>
    <property type="match status" value="1"/>
</dbReference>
<protein>
    <recommendedName>
        <fullName evidence="3">dTTP/UTP pyrophosphatase</fullName>
        <shortName evidence="3">dTTPase/UTPase</shortName>
        <ecNumber evidence="3">3.6.1.9</ecNumber>
    </recommendedName>
    <alternativeName>
        <fullName evidence="3">Nucleoside triphosphate pyrophosphatase</fullName>
    </alternativeName>
    <alternativeName>
        <fullName evidence="3">Nucleotide pyrophosphatase</fullName>
        <shortName evidence="3">Nucleotide PPase</shortName>
    </alternativeName>
</protein>
<dbReference type="InterPro" id="IPR003697">
    <property type="entry name" value="Maf-like"/>
</dbReference>
<dbReference type="HAMAP" id="MF_00528">
    <property type="entry name" value="Maf"/>
    <property type="match status" value="1"/>
</dbReference>
<evidence type="ECO:0000313" key="5">
    <source>
        <dbReference type="Proteomes" id="UP000077363"/>
    </source>
</evidence>
<dbReference type="GO" id="GO:0009117">
    <property type="term" value="P:nucleotide metabolic process"/>
    <property type="evidence" value="ECO:0007669"/>
    <property type="project" value="UniProtKB-KW"/>
</dbReference>
<dbReference type="OrthoDB" id="9807767at2"/>
<comment type="function">
    <text evidence="3">Nucleoside triphosphate pyrophosphatase that hydrolyzes dTTP and UTP. May have a dual role in cell division arrest and in preventing the incorporation of modified nucleotides into cellular nucleic acids.</text>
</comment>
<accession>A0A172T8Z8</accession>
<keyword evidence="5" id="KW-1185">Reference proteome</keyword>
<keyword evidence="2 3" id="KW-0378">Hydrolase</keyword>
<dbReference type="EC" id="3.6.1.9" evidence="3"/>
<dbReference type="Gene3D" id="3.90.950.10">
    <property type="match status" value="1"/>
</dbReference>
<keyword evidence="3" id="KW-0546">Nucleotide metabolism</keyword>
<dbReference type="PANTHER" id="PTHR43213">
    <property type="entry name" value="BIFUNCTIONAL DTTP/UTP PYROPHOSPHATASE/METHYLTRANSFERASE PROTEIN-RELATED"/>
    <property type="match status" value="1"/>
</dbReference>
<keyword evidence="3" id="KW-0963">Cytoplasm</keyword>
<feature type="active site" description="Proton acceptor" evidence="3">
    <location>
        <position position="80"/>
    </location>
</feature>
<dbReference type="InterPro" id="IPR029001">
    <property type="entry name" value="ITPase-like_fam"/>
</dbReference>
<dbReference type="GO" id="GO:0005737">
    <property type="term" value="C:cytoplasm"/>
    <property type="evidence" value="ECO:0007669"/>
    <property type="project" value="UniProtKB-SubCell"/>
</dbReference>
<dbReference type="EMBL" id="CP011387">
    <property type="protein sequence ID" value="ANE43499.1"/>
    <property type="molecule type" value="Genomic_DNA"/>
</dbReference>
<comment type="catalytic activity">
    <reaction evidence="3">
        <text>dTTP + H2O = dTMP + diphosphate + H(+)</text>
        <dbReference type="Rhea" id="RHEA:28534"/>
        <dbReference type="ChEBI" id="CHEBI:15377"/>
        <dbReference type="ChEBI" id="CHEBI:15378"/>
        <dbReference type="ChEBI" id="CHEBI:33019"/>
        <dbReference type="ChEBI" id="CHEBI:37568"/>
        <dbReference type="ChEBI" id="CHEBI:63528"/>
        <dbReference type="EC" id="3.6.1.9"/>
    </reaction>
</comment>
<evidence type="ECO:0000256" key="2">
    <source>
        <dbReference type="ARBA" id="ARBA00022801"/>
    </source>
</evidence>
<dbReference type="RefSeq" id="WP_064014566.1">
    <property type="nucleotide sequence ID" value="NZ_CP011387.1"/>
</dbReference>
<evidence type="ECO:0000256" key="1">
    <source>
        <dbReference type="ARBA" id="ARBA00001968"/>
    </source>
</evidence>
<feature type="site" description="Important for substrate specificity" evidence="3">
    <location>
        <position position="24"/>
    </location>
</feature>
<evidence type="ECO:0000256" key="3">
    <source>
        <dbReference type="HAMAP-Rule" id="MF_00528"/>
    </source>
</evidence>
<feature type="site" description="Important for substrate specificity" evidence="3">
    <location>
        <position position="81"/>
    </location>
</feature>
<dbReference type="SUPFAM" id="SSF52972">
    <property type="entry name" value="ITPase-like"/>
    <property type="match status" value="1"/>
</dbReference>
<dbReference type="AlphaFoldDB" id="A0A172T8Z8"/>
<comment type="catalytic activity">
    <reaction evidence="3">
        <text>UTP + H2O = UMP + diphosphate + H(+)</text>
        <dbReference type="Rhea" id="RHEA:29395"/>
        <dbReference type="ChEBI" id="CHEBI:15377"/>
        <dbReference type="ChEBI" id="CHEBI:15378"/>
        <dbReference type="ChEBI" id="CHEBI:33019"/>
        <dbReference type="ChEBI" id="CHEBI:46398"/>
        <dbReference type="ChEBI" id="CHEBI:57865"/>
        <dbReference type="EC" id="3.6.1.9"/>
    </reaction>
</comment>
<sequence>MTVPEADPLEITLPEVILASGSPRRRELLGNLGVTFRVVVSGEPEDSPETDPARLAAELATLKARAVAALHPDAVIIAADTVVAVDGQLLGKPADAAENRAFLEALAGRTHQVLTGVAVQSPAGLACEVERTDVTFRPLTAQEIAYYATTGEGLDKAGGYGIQSVGMALVSGIRGDYSNVVGFPLTLVTRLLRAAGVPVWGQLNPVNLSADSLPKPVGVSSA</sequence>
<dbReference type="GO" id="GO:0036218">
    <property type="term" value="F:dTTP diphosphatase activity"/>
    <property type="evidence" value="ECO:0007669"/>
    <property type="project" value="RHEA"/>
</dbReference>
<proteinExistence type="inferred from homology"/>
<dbReference type="PATRIC" id="fig|1182568.3.peg.1385"/>
<reference evidence="4 5" key="1">
    <citation type="submission" date="2015-01" db="EMBL/GenBank/DDBJ databases">
        <title>Deinococcus puniceus/DY1/ whole genome sequencing.</title>
        <authorList>
            <person name="Kim M.K."/>
            <person name="Srinivasan S."/>
            <person name="Lee J.-J."/>
        </authorList>
    </citation>
    <scope>NUCLEOTIDE SEQUENCE [LARGE SCALE GENOMIC DNA]</scope>
    <source>
        <strain evidence="4 5">DY1</strain>
    </source>
</reference>
<dbReference type="STRING" id="1182568.SU48_06650"/>
<comment type="caution">
    <text evidence="3">Lacks conserved residue(s) required for the propagation of feature annotation.</text>
</comment>
<comment type="subcellular location">
    <subcellularLocation>
        <location evidence="3">Cytoplasm</location>
    </subcellularLocation>
</comment>
<comment type="similarity">
    <text evidence="3">Belongs to the Maf family. YhdE subfamily.</text>
</comment>
<dbReference type="KEGG" id="dpu:SU48_06650"/>
<dbReference type="NCBIfam" id="TIGR00172">
    <property type="entry name" value="maf"/>
    <property type="match status" value="1"/>
</dbReference>
<name>A0A172T8Z8_9DEIO</name>
<dbReference type="GO" id="GO:0036221">
    <property type="term" value="F:UTP diphosphatase activity"/>
    <property type="evidence" value="ECO:0007669"/>
    <property type="project" value="RHEA"/>
</dbReference>
<feature type="site" description="Important for substrate specificity" evidence="3">
    <location>
        <position position="163"/>
    </location>
</feature>
<organism evidence="4 5">
    <name type="scientific">Deinococcus puniceus</name>
    <dbReference type="NCBI Taxonomy" id="1182568"/>
    <lineage>
        <taxon>Bacteria</taxon>
        <taxon>Thermotogati</taxon>
        <taxon>Deinococcota</taxon>
        <taxon>Deinococci</taxon>
        <taxon>Deinococcales</taxon>
        <taxon>Deinococcaceae</taxon>
        <taxon>Deinococcus</taxon>
    </lineage>
</organism>
<dbReference type="Proteomes" id="UP000077363">
    <property type="component" value="Chromosome"/>
</dbReference>
<dbReference type="PANTHER" id="PTHR43213:SF5">
    <property type="entry name" value="BIFUNCTIONAL DTTP_UTP PYROPHOSPHATASE_METHYLTRANSFERASE PROTEIN-RELATED"/>
    <property type="match status" value="1"/>
</dbReference>